<dbReference type="EMBL" id="MAXA01000239">
    <property type="protein sequence ID" value="OHV23781.1"/>
    <property type="molecule type" value="Genomic_DNA"/>
</dbReference>
<proteinExistence type="predicted"/>
<gene>
    <name evidence="1" type="ORF">BBK14_24065</name>
</gene>
<accession>A0A1S1PR84</accession>
<dbReference type="Proteomes" id="UP000179769">
    <property type="component" value="Unassembled WGS sequence"/>
</dbReference>
<reference evidence="2" key="1">
    <citation type="submission" date="2016-07" db="EMBL/GenBank/DDBJ databases">
        <title>Frankia sp. NRRL B-16219 Genome sequencing.</title>
        <authorList>
            <person name="Ghodhbane-Gtari F."/>
            <person name="Swanson E."/>
            <person name="Gueddou A."/>
            <person name="Louati M."/>
            <person name="Nouioui I."/>
            <person name="Hezbri K."/>
            <person name="Abebe-Akele F."/>
            <person name="Simpson S."/>
            <person name="Morris K."/>
            <person name="Thomas K."/>
            <person name="Gtari M."/>
            <person name="Tisa L.S."/>
        </authorList>
    </citation>
    <scope>NUCLEOTIDE SEQUENCE [LARGE SCALE GENOMIC DNA]</scope>
    <source>
        <strain evidence="2">NRRL B-16219</strain>
    </source>
</reference>
<dbReference type="AlphaFoldDB" id="A0A1S1PR84"/>
<evidence type="ECO:0000313" key="1">
    <source>
        <dbReference type="EMBL" id="OHV23781.1"/>
    </source>
</evidence>
<dbReference type="RefSeq" id="WP_071065818.1">
    <property type="nucleotide sequence ID" value="NZ_MAXA01000239.1"/>
</dbReference>
<keyword evidence="2" id="KW-1185">Reference proteome</keyword>
<sequence>MSGIAGTLLIGMGACAPSAGGQPPSGPEGDWEITVYYTAVERFHDGPPLTVRGCPQLDCVFGNDFLGTFPAGFVQVVREEGTGRVTSGPRRGSVLNWSYDSGFWIDDVPVDTAGRALVPFRSAAADSSTLPAGTTFVVEDCGHEEDGSEIDPNACAALRRGTWEVRDEFTPGLGGQRHLDLYIGEEDVAGFTDRSPLYLTGLGARVAITGRASR</sequence>
<protein>
    <recommendedName>
        <fullName evidence="3">3D domain-containing protein</fullName>
    </recommendedName>
</protein>
<evidence type="ECO:0008006" key="3">
    <source>
        <dbReference type="Google" id="ProtNLM"/>
    </source>
</evidence>
<evidence type="ECO:0000313" key="2">
    <source>
        <dbReference type="Proteomes" id="UP000179769"/>
    </source>
</evidence>
<organism evidence="1 2">
    <name type="scientific">Parafrankia soli</name>
    <dbReference type="NCBI Taxonomy" id="2599596"/>
    <lineage>
        <taxon>Bacteria</taxon>
        <taxon>Bacillati</taxon>
        <taxon>Actinomycetota</taxon>
        <taxon>Actinomycetes</taxon>
        <taxon>Frankiales</taxon>
        <taxon>Frankiaceae</taxon>
        <taxon>Parafrankia</taxon>
    </lineage>
</organism>
<name>A0A1S1PR84_9ACTN</name>
<comment type="caution">
    <text evidence="1">The sequence shown here is derived from an EMBL/GenBank/DDBJ whole genome shotgun (WGS) entry which is preliminary data.</text>
</comment>